<comment type="caution">
    <text evidence="9">The sequence shown here is derived from an EMBL/GenBank/DDBJ whole genome shotgun (WGS) entry which is preliminary data.</text>
</comment>
<comment type="function">
    <text evidence="4">In the first step of glycine, betaine and sarcosine reductases, the substrate is bound to component PB via a Schiff base intermediate. Then the PB-activated substrate is nucleophilically attacked by the selenol anion of component PA to transform it to a carboxymethylated selenoether and the respective amine. By action of component PC, acetyl phosphate is formed, leaving component PA in its oxidized state. Finally component PA becomes reduced by the thioredoxin system to start a new catalytic cycle of reductive deamination.</text>
</comment>
<evidence type="ECO:0000256" key="2">
    <source>
        <dbReference type="ARBA" id="ARBA00022933"/>
    </source>
</evidence>
<evidence type="ECO:0000256" key="5">
    <source>
        <dbReference type="ARBA" id="ARBA00025846"/>
    </source>
</evidence>
<evidence type="ECO:0000313" key="9">
    <source>
        <dbReference type="EMBL" id="MBC8208556.1"/>
    </source>
</evidence>
<dbReference type="AlphaFoldDB" id="A0A8J6NB78"/>
<keyword evidence="3" id="KW-0560">Oxidoreductase</keyword>
<comment type="catalytic activity">
    <reaction evidence="6">
        <text>acetyl phosphate + [thioredoxin]-disulfide + NH4(+) + H2O = [thioredoxin]-dithiol + glycine + phosphate + H(+)</text>
        <dbReference type="Rhea" id="RHEA:12232"/>
        <dbReference type="Rhea" id="RHEA-COMP:10698"/>
        <dbReference type="Rhea" id="RHEA-COMP:10700"/>
        <dbReference type="ChEBI" id="CHEBI:15377"/>
        <dbReference type="ChEBI" id="CHEBI:15378"/>
        <dbReference type="ChEBI" id="CHEBI:22191"/>
        <dbReference type="ChEBI" id="CHEBI:28938"/>
        <dbReference type="ChEBI" id="CHEBI:29950"/>
        <dbReference type="ChEBI" id="CHEBI:43474"/>
        <dbReference type="ChEBI" id="CHEBI:50058"/>
        <dbReference type="ChEBI" id="CHEBI:57305"/>
        <dbReference type="EC" id="1.21.4.2"/>
    </reaction>
</comment>
<dbReference type="Proteomes" id="UP000599024">
    <property type="component" value="Unassembled WGS sequence"/>
</dbReference>
<reference evidence="9 10" key="1">
    <citation type="submission" date="2020-08" db="EMBL/GenBank/DDBJ databases">
        <title>Bridging the membrane lipid divide: bacteria of the FCB group superphylum have the potential to synthesize archaeal ether lipids.</title>
        <authorList>
            <person name="Villanueva L."/>
            <person name="Von Meijenfeldt F.A.B."/>
            <person name="Westbye A.B."/>
            <person name="Yadav S."/>
            <person name="Hopmans E.C."/>
            <person name="Dutilh B.E."/>
            <person name="Sinninghe Damste J.S."/>
        </authorList>
    </citation>
    <scope>NUCLEOTIDE SEQUENCE [LARGE SCALE GENOMIC DNA]</scope>
    <source>
        <strain evidence="9">NIOZ-UU81</strain>
    </source>
</reference>
<gene>
    <name evidence="9" type="ORF">H8E79_05265</name>
</gene>
<dbReference type="Pfam" id="PF04723">
    <property type="entry name" value="GRDA"/>
    <property type="match status" value="1"/>
</dbReference>
<proteinExistence type="inferred from homology"/>
<comment type="similarity">
    <text evidence="1">Belongs to the GrdA family.</text>
</comment>
<organism evidence="9 10">
    <name type="scientific">Candidatus Desulfatifera sulfidica</name>
    <dbReference type="NCBI Taxonomy" id="2841691"/>
    <lineage>
        <taxon>Bacteria</taxon>
        <taxon>Pseudomonadati</taxon>
        <taxon>Thermodesulfobacteriota</taxon>
        <taxon>Desulfobulbia</taxon>
        <taxon>Desulfobulbales</taxon>
        <taxon>Desulfobulbaceae</taxon>
        <taxon>Candidatus Desulfatifera</taxon>
    </lineage>
</organism>
<dbReference type="EMBL" id="JACNLK010000045">
    <property type="protein sequence ID" value="MBC8208556.1"/>
    <property type="molecule type" value="Genomic_DNA"/>
</dbReference>
<protein>
    <recommendedName>
        <fullName evidence="11">Glycine reductase</fullName>
    </recommendedName>
</protein>
<comment type="catalytic activity">
    <reaction evidence="8">
        <text>acetyl phosphate + methylamine + [thioredoxin]-disulfide + H2O = sarcosine + [thioredoxin]-dithiol + phosphate + H(+)</text>
        <dbReference type="Rhea" id="RHEA:12825"/>
        <dbReference type="Rhea" id="RHEA-COMP:10698"/>
        <dbReference type="Rhea" id="RHEA-COMP:10700"/>
        <dbReference type="ChEBI" id="CHEBI:15377"/>
        <dbReference type="ChEBI" id="CHEBI:15378"/>
        <dbReference type="ChEBI" id="CHEBI:22191"/>
        <dbReference type="ChEBI" id="CHEBI:29950"/>
        <dbReference type="ChEBI" id="CHEBI:43474"/>
        <dbReference type="ChEBI" id="CHEBI:50058"/>
        <dbReference type="ChEBI" id="CHEBI:57433"/>
        <dbReference type="ChEBI" id="CHEBI:59338"/>
        <dbReference type="EC" id="1.21.4.3"/>
    </reaction>
</comment>
<evidence type="ECO:0000256" key="4">
    <source>
        <dbReference type="ARBA" id="ARBA00025583"/>
    </source>
</evidence>
<comment type="catalytic activity">
    <reaction evidence="7">
        <text>acetyl phosphate + trimethylamine + [thioredoxin]-disulfide + H2O = glycine betaine + [thioredoxin]-dithiol + phosphate + H(+)</text>
        <dbReference type="Rhea" id="RHEA:11848"/>
        <dbReference type="Rhea" id="RHEA-COMP:10698"/>
        <dbReference type="Rhea" id="RHEA-COMP:10700"/>
        <dbReference type="ChEBI" id="CHEBI:15377"/>
        <dbReference type="ChEBI" id="CHEBI:15378"/>
        <dbReference type="ChEBI" id="CHEBI:17750"/>
        <dbReference type="ChEBI" id="CHEBI:22191"/>
        <dbReference type="ChEBI" id="CHEBI:29950"/>
        <dbReference type="ChEBI" id="CHEBI:43474"/>
        <dbReference type="ChEBI" id="CHEBI:50058"/>
        <dbReference type="ChEBI" id="CHEBI:58389"/>
        <dbReference type="EC" id="1.21.4.4"/>
    </reaction>
</comment>
<evidence type="ECO:0008006" key="11">
    <source>
        <dbReference type="Google" id="ProtNLM"/>
    </source>
</evidence>
<evidence type="ECO:0000256" key="1">
    <source>
        <dbReference type="ARBA" id="ARBA00010866"/>
    </source>
</evidence>
<dbReference type="GO" id="GO:0033795">
    <property type="term" value="F:betaine reductase activity"/>
    <property type="evidence" value="ECO:0007669"/>
    <property type="project" value="UniProtKB-EC"/>
</dbReference>
<name>A0A8J6NB78_9BACT</name>
<dbReference type="GO" id="GO:0030699">
    <property type="term" value="F:glycine reductase activity"/>
    <property type="evidence" value="ECO:0007669"/>
    <property type="project" value="UniProtKB-EC"/>
</dbReference>
<dbReference type="GO" id="GO:0033794">
    <property type="term" value="F:sarcosine reductase activity"/>
    <property type="evidence" value="ECO:0007669"/>
    <property type="project" value="UniProtKB-EC"/>
</dbReference>
<keyword evidence="2" id="KW-0712">Selenocysteine</keyword>
<comment type="subunit">
    <text evidence="5">Monomer. Component of the glycine, sarcosine and betaine reductase complexes, together with components B and C.</text>
</comment>
<accession>A0A8J6NB78</accession>
<sequence>MLRNRKAIVFGERDDISGSTIRACLESGGAEIVYESTACFV</sequence>
<evidence type="ECO:0000256" key="3">
    <source>
        <dbReference type="ARBA" id="ARBA00023002"/>
    </source>
</evidence>
<evidence type="ECO:0000313" key="10">
    <source>
        <dbReference type="Proteomes" id="UP000599024"/>
    </source>
</evidence>
<dbReference type="GO" id="GO:0030700">
    <property type="term" value="C:glycine reductase complex"/>
    <property type="evidence" value="ECO:0007669"/>
    <property type="project" value="InterPro"/>
</dbReference>
<evidence type="ECO:0000256" key="7">
    <source>
        <dbReference type="ARBA" id="ARBA00048189"/>
    </source>
</evidence>
<dbReference type="InterPro" id="IPR006812">
    <property type="entry name" value="GRDA"/>
</dbReference>
<evidence type="ECO:0000256" key="6">
    <source>
        <dbReference type="ARBA" id="ARBA00047603"/>
    </source>
</evidence>
<evidence type="ECO:0000256" key="8">
    <source>
        <dbReference type="ARBA" id="ARBA00048720"/>
    </source>
</evidence>